<keyword evidence="2" id="KW-1185">Reference proteome</keyword>
<protein>
    <submittedName>
        <fullName evidence="1">Uncharacterized protein</fullName>
    </submittedName>
</protein>
<evidence type="ECO:0000313" key="1">
    <source>
        <dbReference type="EMBL" id="RHZ56832.1"/>
    </source>
</evidence>
<organism evidence="1 2">
    <name type="scientific">Diversispora epigaea</name>
    <dbReference type="NCBI Taxonomy" id="1348612"/>
    <lineage>
        <taxon>Eukaryota</taxon>
        <taxon>Fungi</taxon>
        <taxon>Fungi incertae sedis</taxon>
        <taxon>Mucoromycota</taxon>
        <taxon>Glomeromycotina</taxon>
        <taxon>Glomeromycetes</taxon>
        <taxon>Diversisporales</taxon>
        <taxon>Diversisporaceae</taxon>
        <taxon>Diversispora</taxon>
    </lineage>
</organism>
<dbReference type="EMBL" id="PQFF01000353">
    <property type="protein sequence ID" value="RHZ56832.1"/>
    <property type="molecule type" value="Genomic_DNA"/>
</dbReference>
<proteinExistence type="predicted"/>
<reference evidence="1 2" key="1">
    <citation type="submission" date="2018-08" db="EMBL/GenBank/DDBJ databases">
        <title>Genome and evolution of the arbuscular mycorrhizal fungus Diversispora epigaea (formerly Glomus versiforme) and its bacterial endosymbionts.</title>
        <authorList>
            <person name="Sun X."/>
            <person name="Fei Z."/>
            <person name="Harrison M."/>
        </authorList>
    </citation>
    <scope>NUCLEOTIDE SEQUENCE [LARGE SCALE GENOMIC DNA]</scope>
    <source>
        <strain evidence="1 2">IT104</strain>
    </source>
</reference>
<name>A0A397H117_9GLOM</name>
<evidence type="ECO:0000313" key="2">
    <source>
        <dbReference type="Proteomes" id="UP000266861"/>
    </source>
</evidence>
<dbReference type="Proteomes" id="UP000266861">
    <property type="component" value="Unassembled WGS sequence"/>
</dbReference>
<accession>A0A397H117</accession>
<dbReference type="AlphaFoldDB" id="A0A397H117"/>
<gene>
    <name evidence="1" type="ORF">Glove_396g88</name>
</gene>
<sequence>MQVQTIFDAQQINDATIQCQYISTEMKRAAMHWYLVRMKAHNNADLRIITNYGITDFFSLKSLIITIHAKYENFDEILLTSLQNNKEPKEKLKIENIKEFLNETYANLIVLIIENNFNNKTENEIIKFFNKHLDLSQLLLLLKNIKTG</sequence>
<comment type="caution">
    <text evidence="1">The sequence shown here is derived from an EMBL/GenBank/DDBJ whole genome shotgun (WGS) entry which is preliminary data.</text>
</comment>